<dbReference type="Proteomes" id="UP000315303">
    <property type="component" value="Unassembled WGS sequence"/>
</dbReference>
<proteinExistence type="predicted"/>
<organism evidence="1 2">
    <name type="scientific">Litorilituus lipolyticus</name>
    <dbReference type="NCBI Taxonomy" id="2491017"/>
    <lineage>
        <taxon>Bacteria</taxon>
        <taxon>Pseudomonadati</taxon>
        <taxon>Pseudomonadota</taxon>
        <taxon>Gammaproteobacteria</taxon>
        <taxon>Alteromonadales</taxon>
        <taxon>Colwelliaceae</taxon>
        <taxon>Litorilituus</taxon>
    </lineage>
</organism>
<dbReference type="AlphaFoldDB" id="A0A502KUR3"/>
<evidence type="ECO:0000313" key="2">
    <source>
        <dbReference type="Proteomes" id="UP000315303"/>
    </source>
</evidence>
<sequence>MKFEEHGIFEVKVEGRLLLVEATGPFNEELINQYQSALKSCINTLQGSSWNQVITLHDMSLFTPEAEQALTHSLIERHNKGLESCGVVIGDVNCKALVSAQMSRCYQKANVKHKYFTTLEEAKAWLG</sequence>
<dbReference type="OrthoDB" id="6335299at2"/>
<dbReference type="InterPro" id="IPR036513">
    <property type="entry name" value="STAS_dom_sf"/>
</dbReference>
<comment type="caution">
    <text evidence="1">The sequence shown here is derived from an EMBL/GenBank/DDBJ whole genome shotgun (WGS) entry which is preliminary data.</text>
</comment>
<protein>
    <recommendedName>
        <fullName evidence="3">STAS/SEC14 domain-containing protein</fullName>
    </recommendedName>
</protein>
<evidence type="ECO:0008006" key="3">
    <source>
        <dbReference type="Google" id="ProtNLM"/>
    </source>
</evidence>
<dbReference type="EMBL" id="SAWY01000036">
    <property type="protein sequence ID" value="TPH13433.1"/>
    <property type="molecule type" value="Genomic_DNA"/>
</dbReference>
<dbReference type="RefSeq" id="WP_140604924.1">
    <property type="nucleotide sequence ID" value="NZ_SAWY01000036.1"/>
</dbReference>
<accession>A0A502KUR3</accession>
<name>A0A502KUR3_9GAMM</name>
<gene>
    <name evidence="1" type="ORF">EPA86_14690</name>
</gene>
<dbReference type="SUPFAM" id="SSF52091">
    <property type="entry name" value="SpoIIaa-like"/>
    <property type="match status" value="1"/>
</dbReference>
<evidence type="ECO:0000313" key="1">
    <source>
        <dbReference type="EMBL" id="TPH13433.1"/>
    </source>
</evidence>
<keyword evidence="2" id="KW-1185">Reference proteome</keyword>
<reference evidence="1 2" key="1">
    <citation type="submission" date="2019-01" db="EMBL/GenBank/DDBJ databases">
        <title>Litorilituus lipolytica sp. nov., isolated from intertidal sand of the Yellow Sea in China.</title>
        <authorList>
            <person name="Liu A."/>
        </authorList>
    </citation>
    <scope>NUCLEOTIDE SEQUENCE [LARGE SCALE GENOMIC DNA]</scope>
    <source>
        <strain evidence="1 2">RZ04</strain>
    </source>
</reference>